<dbReference type="GO" id="GO:0009279">
    <property type="term" value="C:cell outer membrane"/>
    <property type="evidence" value="ECO:0007669"/>
    <property type="project" value="UniProtKB-SubCell"/>
</dbReference>
<dbReference type="InterPro" id="IPR043142">
    <property type="entry name" value="PapC-like_C_sf"/>
</dbReference>
<evidence type="ECO:0000256" key="8">
    <source>
        <dbReference type="ARBA" id="ARBA00023237"/>
    </source>
</evidence>
<evidence type="ECO:0000313" key="13">
    <source>
        <dbReference type="EMBL" id="TCT32816.1"/>
    </source>
</evidence>
<dbReference type="Gene3D" id="2.60.40.2070">
    <property type="match status" value="1"/>
</dbReference>
<dbReference type="GO" id="GO:0009297">
    <property type="term" value="P:pilus assembly"/>
    <property type="evidence" value="ECO:0007669"/>
    <property type="project" value="InterPro"/>
</dbReference>
<comment type="similarity">
    <text evidence="2 9">Belongs to the fimbrial export usher family.</text>
</comment>
<dbReference type="Pfam" id="PF00577">
    <property type="entry name" value="Usher"/>
    <property type="match status" value="1"/>
</dbReference>
<evidence type="ECO:0000256" key="3">
    <source>
        <dbReference type="ARBA" id="ARBA00022448"/>
    </source>
</evidence>
<name>A0A4R3NIQ5_9GAMM</name>
<evidence type="ECO:0000256" key="5">
    <source>
        <dbReference type="ARBA" id="ARBA00022692"/>
    </source>
</evidence>
<evidence type="ECO:0000256" key="2">
    <source>
        <dbReference type="ARBA" id="ARBA00008064"/>
    </source>
</evidence>
<dbReference type="Pfam" id="PF13953">
    <property type="entry name" value="PapC_C"/>
    <property type="match status" value="1"/>
</dbReference>
<dbReference type="Pfam" id="PF13954">
    <property type="entry name" value="PapC_N"/>
    <property type="match status" value="1"/>
</dbReference>
<comment type="caution">
    <text evidence="13">The sequence shown here is derived from an EMBL/GenBank/DDBJ whole genome shotgun (WGS) entry which is preliminary data.</text>
</comment>
<evidence type="ECO:0000256" key="4">
    <source>
        <dbReference type="ARBA" id="ARBA00022452"/>
    </source>
</evidence>
<dbReference type="SUPFAM" id="SSF141729">
    <property type="entry name" value="FimD N-terminal domain-like"/>
    <property type="match status" value="1"/>
</dbReference>
<organism evidence="13 14">
    <name type="scientific">Providencia alcalifaciens</name>
    <dbReference type="NCBI Taxonomy" id="126385"/>
    <lineage>
        <taxon>Bacteria</taxon>
        <taxon>Pseudomonadati</taxon>
        <taxon>Pseudomonadota</taxon>
        <taxon>Gammaproteobacteria</taxon>
        <taxon>Enterobacterales</taxon>
        <taxon>Morganellaceae</taxon>
        <taxon>Providencia</taxon>
    </lineage>
</organism>
<sequence length="830" mass="92390">MLIKNKVMKKLITVSLLLLNPLIALSEEAVDFNINILNAEDRENINLAVFSQDLYIVPGIYPFKLSINNAYIPEQKITVVSYEEKSQACLTDEIVEKFDLNSEAESVLQWNTIDGLECLDIASLEGMSVTPNLSTGTLIINIPKSYQEYSANDWESASRWEDGIKGIIFDYNLTSQYNHSLGDNKSNNTFFLSGLGAVGANFDSWRLRGFWQGSYNHAQNSRVDDTHDIKWTNIYAYRAIRSLKSKLTLGEDFLQTDLFDSFKFIGISLRSDDNMLPPSLRSYAPEVTGFAETNAVVKISQDGRVIYESLVPAGPFRIQNLNSGISGTLQVRVEESDGRVSEFEVEAGNIPFLSRPGSVRYKVSAGRPTDMDRHVMGDAFAQSEVSWGVSNGWSVFGGALNSSRFNSFAAGVGRDLFQFGAISFSFNHSIAALTDGPTLKGKAFKVDYYKSFEGSNSQIQLSAYRFMDREFMTMSDFLTYNDQKDIMYAGHNKGSYSASLSKNFTDWRSSINLNYTHQTYWNRPNSYRYNMTFSKYFDTSKFHNIGLSINMFNSKMQGYQDNGVYVSLSVPLASGTYVNYSTYNGKNDNTNKVTVNERLENKDNLSLSVGNNRHSGIFSSYYSHKGNMNDFNTSYNYISNNSMSLSANVQGGMTLTGYGIGMHPVTSTGGTRVFVDTNGVKDVPVKYNGTHLRSNGSGKVVVPDINSYYKTDVVVDINKLPKNVEVADSVTRTTLTEGAIGYRSFDVISGIKMMVTLRLQDGSYPPFAADIKNNAGKTTGIVGDQGEAYIGGIRPGEAMKVLWQGSECTITFPQNIEEHNVYDKLLLPCN</sequence>
<dbReference type="Gene3D" id="2.60.40.3110">
    <property type="match status" value="1"/>
</dbReference>
<dbReference type="GO" id="GO:0015473">
    <property type="term" value="F:fimbrial usher porin activity"/>
    <property type="evidence" value="ECO:0007669"/>
    <property type="project" value="InterPro"/>
</dbReference>
<dbReference type="AlphaFoldDB" id="A0A4R3NIQ5"/>
<keyword evidence="7 9" id="KW-0472">Membrane</keyword>
<dbReference type="Gene3D" id="2.60.40.2610">
    <property type="entry name" value="Outer membrane usher protein FimD, plug domain"/>
    <property type="match status" value="1"/>
</dbReference>
<proteinExistence type="inferred from homology"/>
<dbReference type="InterPro" id="IPR018030">
    <property type="entry name" value="Fimbrial_membr_usher_CS"/>
</dbReference>
<evidence type="ECO:0000259" key="11">
    <source>
        <dbReference type="Pfam" id="PF13953"/>
    </source>
</evidence>
<evidence type="ECO:0000259" key="12">
    <source>
        <dbReference type="Pfam" id="PF13954"/>
    </source>
</evidence>
<dbReference type="InterPro" id="IPR025949">
    <property type="entry name" value="PapC-like_C"/>
</dbReference>
<evidence type="ECO:0000313" key="14">
    <source>
        <dbReference type="Proteomes" id="UP000295055"/>
    </source>
</evidence>
<keyword evidence="3 9" id="KW-0813">Transport</keyword>
<gene>
    <name evidence="13" type="ORF">EC835_106138</name>
</gene>
<dbReference type="PANTHER" id="PTHR30451">
    <property type="entry name" value="OUTER MEMBRANE USHER PROTEIN"/>
    <property type="match status" value="1"/>
</dbReference>
<feature type="signal peptide" evidence="10">
    <location>
        <begin position="1"/>
        <end position="26"/>
    </location>
</feature>
<feature type="domain" description="PapC N-terminal" evidence="12">
    <location>
        <begin position="32"/>
        <end position="174"/>
    </location>
</feature>
<evidence type="ECO:0000256" key="1">
    <source>
        <dbReference type="ARBA" id="ARBA00004571"/>
    </source>
</evidence>
<dbReference type="PROSITE" id="PS01151">
    <property type="entry name" value="FIMBRIAL_USHER"/>
    <property type="match status" value="1"/>
</dbReference>
<dbReference type="PANTHER" id="PTHR30451:SF10">
    <property type="entry name" value="OUTER MEMBRANE USHER PROTEIN YFCU-RELATED"/>
    <property type="match status" value="1"/>
</dbReference>
<dbReference type="InterPro" id="IPR042186">
    <property type="entry name" value="FimD_plug_dom"/>
</dbReference>
<comment type="subcellular location">
    <subcellularLocation>
        <location evidence="1 9">Cell outer membrane</location>
        <topology evidence="1 9">Multi-pass membrane protein</topology>
    </subcellularLocation>
</comment>
<reference evidence="13 14" key="1">
    <citation type="submission" date="2019-03" db="EMBL/GenBank/DDBJ databases">
        <title>Genomic analyses of the natural microbiome of Caenorhabditis elegans.</title>
        <authorList>
            <person name="Samuel B."/>
        </authorList>
    </citation>
    <scope>NUCLEOTIDE SEQUENCE [LARGE SCALE GENOMIC DNA]</scope>
    <source>
        <strain evidence="13 14">JUb102</strain>
    </source>
</reference>
<evidence type="ECO:0000256" key="9">
    <source>
        <dbReference type="RuleBase" id="RU003884"/>
    </source>
</evidence>
<feature type="chain" id="PRO_5020760815" evidence="10">
    <location>
        <begin position="27"/>
        <end position="830"/>
    </location>
</feature>
<dbReference type="InterPro" id="IPR037224">
    <property type="entry name" value="PapC_N_sf"/>
</dbReference>
<keyword evidence="4" id="KW-1134">Transmembrane beta strand</keyword>
<evidence type="ECO:0000256" key="7">
    <source>
        <dbReference type="ARBA" id="ARBA00023136"/>
    </source>
</evidence>
<dbReference type="InterPro" id="IPR000015">
    <property type="entry name" value="Fimb_usher"/>
</dbReference>
<keyword evidence="6 10" id="KW-0732">Signal</keyword>
<dbReference type="Gene3D" id="3.10.20.410">
    <property type="match status" value="1"/>
</dbReference>
<accession>A0A4R3NIQ5</accession>
<protein>
    <submittedName>
        <fullName evidence="13">Outer membrane usher protein FimD/PapC</fullName>
    </submittedName>
</protein>
<evidence type="ECO:0000256" key="10">
    <source>
        <dbReference type="SAM" id="SignalP"/>
    </source>
</evidence>
<dbReference type="InterPro" id="IPR025885">
    <property type="entry name" value="PapC_N"/>
</dbReference>
<keyword evidence="8 9" id="KW-0998">Cell outer membrane</keyword>
<evidence type="ECO:0000256" key="6">
    <source>
        <dbReference type="ARBA" id="ARBA00022729"/>
    </source>
</evidence>
<feature type="domain" description="PapC-like C-terminal" evidence="11">
    <location>
        <begin position="754"/>
        <end position="812"/>
    </location>
</feature>
<dbReference type="EMBL" id="SMAS01000006">
    <property type="protein sequence ID" value="TCT32816.1"/>
    <property type="molecule type" value="Genomic_DNA"/>
</dbReference>
<keyword evidence="5 9" id="KW-0812">Transmembrane</keyword>
<dbReference type="Proteomes" id="UP000295055">
    <property type="component" value="Unassembled WGS sequence"/>
</dbReference>
<keyword evidence="9" id="KW-1029">Fimbrium biogenesis</keyword>